<comment type="caution">
    <text evidence="1">The sequence shown here is derived from an EMBL/GenBank/DDBJ whole genome shotgun (WGS) entry which is preliminary data.</text>
</comment>
<reference evidence="1" key="1">
    <citation type="journal article" date="2015" name="Nature">
        <title>Complex archaea that bridge the gap between prokaryotes and eukaryotes.</title>
        <authorList>
            <person name="Spang A."/>
            <person name="Saw J.H."/>
            <person name="Jorgensen S.L."/>
            <person name="Zaremba-Niedzwiedzka K."/>
            <person name="Martijn J."/>
            <person name="Lind A.E."/>
            <person name="van Eijk R."/>
            <person name="Schleper C."/>
            <person name="Guy L."/>
            <person name="Ettema T.J."/>
        </authorList>
    </citation>
    <scope>NUCLEOTIDE SEQUENCE</scope>
</reference>
<dbReference type="EMBL" id="LAZR01000349">
    <property type="protein sequence ID" value="KKN73153.1"/>
    <property type="molecule type" value="Genomic_DNA"/>
</dbReference>
<name>A0A0F9W523_9ZZZZ</name>
<sequence length="45" mass="4901">MSGVWEKESWFGRMVKAILCGLVVIFSPEMARKLAGCGKLGDKNG</sequence>
<accession>A0A0F9W523</accession>
<gene>
    <name evidence="1" type="ORF">LCGC14_0403250</name>
</gene>
<protein>
    <submittedName>
        <fullName evidence="1">Uncharacterized protein</fullName>
    </submittedName>
</protein>
<organism evidence="1">
    <name type="scientific">marine sediment metagenome</name>
    <dbReference type="NCBI Taxonomy" id="412755"/>
    <lineage>
        <taxon>unclassified sequences</taxon>
        <taxon>metagenomes</taxon>
        <taxon>ecological metagenomes</taxon>
    </lineage>
</organism>
<evidence type="ECO:0000313" key="1">
    <source>
        <dbReference type="EMBL" id="KKN73153.1"/>
    </source>
</evidence>
<proteinExistence type="predicted"/>
<dbReference type="AlphaFoldDB" id="A0A0F9W523"/>